<dbReference type="InterPro" id="IPR003690">
    <property type="entry name" value="MTERF"/>
</dbReference>
<dbReference type="EMBL" id="CM007375">
    <property type="protein sequence ID" value="OIV97336.1"/>
    <property type="molecule type" value="Genomic_DNA"/>
</dbReference>
<evidence type="ECO:0000313" key="5">
    <source>
        <dbReference type="Proteomes" id="UP000188354"/>
    </source>
</evidence>
<dbReference type="FunFam" id="1.25.70.10:FF:000001">
    <property type="entry name" value="Mitochondrial transcription termination factor-like"/>
    <property type="match status" value="1"/>
</dbReference>
<dbReference type="AlphaFoldDB" id="A0A4P1QXS4"/>
<keyword evidence="3" id="KW-0809">Transit peptide</keyword>
<dbReference type="InterPro" id="IPR038538">
    <property type="entry name" value="MTERF_sf"/>
</dbReference>
<keyword evidence="2" id="KW-0804">Transcription</keyword>
<dbReference type="Gene3D" id="1.25.70.10">
    <property type="entry name" value="Transcription termination factor 3, mitochondrial"/>
    <property type="match status" value="3"/>
</dbReference>
<protein>
    <submittedName>
        <fullName evidence="4">Uncharacterized protein</fullName>
    </submittedName>
</protein>
<accession>A0A4P1QXS4</accession>
<dbReference type="Gramene" id="OIV97336">
    <property type="protein sequence ID" value="OIV97336"/>
    <property type="gene ID" value="TanjilG_07088"/>
</dbReference>
<dbReference type="Proteomes" id="UP000188354">
    <property type="component" value="Chromosome LG15"/>
</dbReference>
<evidence type="ECO:0000256" key="3">
    <source>
        <dbReference type="ARBA" id="ARBA00022946"/>
    </source>
</evidence>
<evidence type="ECO:0000256" key="2">
    <source>
        <dbReference type="ARBA" id="ARBA00022472"/>
    </source>
</evidence>
<proteinExistence type="inferred from homology"/>
<evidence type="ECO:0000313" key="4">
    <source>
        <dbReference type="EMBL" id="OIV97336.1"/>
    </source>
</evidence>
<keyword evidence="2" id="KW-0805">Transcription regulation</keyword>
<comment type="similarity">
    <text evidence="1">Belongs to the mTERF family.</text>
</comment>
<dbReference type="PANTHER" id="PTHR13068:SF172">
    <property type="entry name" value="TRANSCRIPTION TERMINATION FACTOR FAMILY PROTEIN"/>
    <property type="match status" value="1"/>
</dbReference>
<dbReference type="Pfam" id="PF02536">
    <property type="entry name" value="mTERF"/>
    <property type="match status" value="3"/>
</dbReference>
<dbReference type="GO" id="GO:0003676">
    <property type="term" value="F:nucleic acid binding"/>
    <property type="evidence" value="ECO:0007669"/>
    <property type="project" value="InterPro"/>
</dbReference>
<dbReference type="GO" id="GO:0006353">
    <property type="term" value="P:DNA-templated transcription termination"/>
    <property type="evidence" value="ECO:0007669"/>
    <property type="project" value="UniProtKB-KW"/>
</dbReference>
<dbReference type="SMART" id="SM00733">
    <property type="entry name" value="Mterf"/>
    <property type="match status" value="8"/>
</dbReference>
<name>A0A4P1QXS4_LUPAN</name>
<evidence type="ECO:0000256" key="1">
    <source>
        <dbReference type="ARBA" id="ARBA00007692"/>
    </source>
</evidence>
<organism evidence="4 5">
    <name type="scientific">Lupinus angustifolius</name>
    <name type="common">Narrow-leaved blue lupine</name>
    <dbReference type="NCBI Taxonomy" id="3871"/>
    <lineage>
        <taxon>Eukaryota</taxon>
        <taxon>Viridiplantae</taxon>
        <taxon>Streptophyta</taxon>
        <taxon>Embryophyta</taxon>
        <taxon>Tracheophyta</taxon>
        <taxon>Spermatophyta</taxon>
        <taxon>Magnoliopsida</taxon>
        <taxon>eudicotyledons</taxon>
        <taxon>Gunneridae</taxon>
        <taxon>Pentapetalae</taxon>
        <taxon>rosids</taxon>
        <taxon>fabids</taxon>
        <taxon>Fabales</taxon>
        <taxon>Fabaceae</taxon>
        <taxon>Papilionoideae</taxon>
        <taxon>50 kb inversion clade</taxon>
        <taxon>genistoids sensu lato</taxon>
        <taxon>core genistoids</taxon>
        <taxon>Genisteae</taxon>
        <taxon>Lupinus</taxon>
    </lineage>
</organism>
<keyword evidence="2" id="KW-0806">Transcription termination</keyword>
<reference evidence="4 5" key="1">
    <citation type="journal article" date="2017" name="Plant Biotechnol. J.">
        <title>A comprehensive draft genome sequence for lupin (Lupinus angustifolius), an emerging health food: insights into plant-microbe interactions and legume evolution.</title>
        <authorList>
            <person name="Hane J.K."/>
            <person name="Ming Y."/>
            <person name="Kamphuis L.G."/>
            <person name="Nelson M.N."/>
            <person name="Garg G."/>
            <person name="Atkins C.A."/>
            <person name="Bayer P.E."/>
            <person name="Bravo A."/>
            <person name="Bringans S."/>
            <person name="Cannon S."/>
            <person name="Edwards D."/>
            <person name="Foley R."/>
            <person name="Gao L.L."/>
            <person name="Harrison M.J."/>
            <person name="Huang W."/>
            <person name="Hurgobin B."/>
            <person name="Li S."/>
            <person name="Liu C.W."/>
            <person name="McGrath A."/>
            <person name="Morahan G."/>
            <person name="Murray J."/>
            <person name="Weller J."/>
            <person name="Jian J."/>
            <person name="Singh K.B."/>
        </authorList>
    </citation>
    <scope>NUCLEOTIDE SEQUENCE [LARGE SCALE GENOMIC DNA]</scope>
    <source>
        <strain evidence="5">cv. Tanjil</strain>
        <tissue evidence="4">Whole plant</tissue>
    </source>
</reference>
<sequence>MLNPQRLKTILHLKGLTRILIPNLNPNFPNILSTNSHNYSKITSNQNSFTVSYLINNCGFSPESALIASKQVHFETAQKPDSVITFFRNHGFNKSQLFSIIRKAPNVLTSDPHKRVLSKFEFLYSNGASSSDIVLLVNRDPRFLYSSLENSIIPSKITSNQNSFTVSYLINNCGFSPESALIASKQVHFETAQKPDSVITFFRNHGFNKSQLFSIIRKAPNVLTSDPHKRVLSKFEFLYSNGASSSDIVLLVNRDPRFLYSSLENSIIPRYEFVKRFLKCDKKTIKCIVVCPGLLGRFLMEKNVNFLLDDVGVAESHICCLLQSRPSILLSDFNHLKEAVNEVKAMGFDDPSKVTFVIALLARRAMSKSRWDAKVEVFKSWGWSEENVLEAFRKEPKCMLSSKDKINEVMRLWVSQLGWNSLALVDGPGMFGYSLEKRIIPRAFVVQYLLAKGLRKKNASLFSPFVISDKLFIEKYVESFKEERSELLKLYQEKLNVQDSKRMV</sequence>
<gene>
    <name evidence="4" type="ORF">TanjilG_07088</name>
</gene>
<dbReference type="PANTHER" id="PTHR13068">
    <property type="entry name" value="CGI-12 PROTEIN-RELATED"/>
    <property type="match status" value="1"/>
</dbReference>
<keyword evidence="5" id="KW-1185">Reference proteome</keyword>